<dbReference type="GeneID" id="57475804"/>
<keyword evidence="6" id="KW-0997">Cell inner membrane</keyword>
<dbReference type="RefSeq" id="WP_011061045.1">
    <property type="nucleotide sequence ID" value="NC_021237.1"/>
</dbReference>
<name>A0A2C9ELS1_PSEPH</name>
<evidence type="ECO:0000256" key="5">
    <source>
        <dbReference type="ARBA" id="ARBA00022481"/>
    </source>
</evidence>
<evidence type="ECO:0000256" key="2">
    <source>
        <dbReference type="ARBA" id="ARBA00009984"/>
    </source>
</evidence>
<keyword evidence="8 10" id="KW-1133">Transmembrane helix</keyword>
<evidence type="ECO:0000256" key="9">
    <source>
        <dbReference type="ARBA" id="ARBA00023136"/>
    </source>
</evidence>
<dbReference type="InterPro" id="IPR045584">
    <property type="entry name" value="Pilin-like"/>
</dbReference>
<evidence type="ECO:0000256" key="4">
    <source>
        <dbReference type="ARBA" id="ARBA00022475"/>
    </source>
</evidence>
<comment type="subcellular location">
    <subcellularLocation>
        <location evidence="1">Cell inner membrane</location>
        <topology evidence="1">Single-pass membrane protein</topology>
    </subcellularLocation>
</comment>
<dbReference type="GO" id="GO:0015628">
    <property type="term" value="P:protein secretion by the type II secretion system"/>
    <property type="evidence" value="ECO:0007669"/>
    <property type="project" value="InterPro"/>
</dbReference>
<gene>
    <name evidence="12" type="primary">xcpT</name>
    <name evidence="12" type="ORF">PFLCHA0_c28100</name>
</gene>
<dbReference type="InterPro" id="IPR013545">
    <property type="entry name" value="T2SS_protein-GspG_C"/>
</dbReference>
<evidence type="ECO:0000256" key="8">
    <source>
        <dbReference type="ARBA" id="ARBA00022989"/>
    </source>
</evidence>
<reference evidence="13" key="1">
    <citation type="journal article" date="2014" name="Genome Announc.">
        <title>Full-genome sequence of the plant growth-promoting bacterium Pseudomonas protegens CHA0.</title>
        <authorList>
            <person name="Jousset A."/>
            <person name="Schuldes J."/>
            <person name="Keel C."/>
            <person name="Maurhofer M."/>
            <person name="Daniel R."/>
            <person name="Scheu S."/>
            <person name="Thuermer A."/>
        </authorList>
    </citation>
    <scope>NUCLEOTIDE SEQUENCE [LARGE SCALE GENOMIC DNA]</scope>
    <source>
        <strain evidence="13">DSM 19095 / LMG 27888 / CFBP 6595 / CHA0</strain>
    </source>
</reference>
<dbReference type="PROSITE" id="PS00409">
    <property type="entry name" value="PROKAR_NTER_METHYL"/>
    <property type="match status" value="1"/>
</dbReference>
<dbReference type="eggNOG" id="COG2165">
    <property type="taxonomic scope" value="Bacteria"/>
</dbReference>
<dbReference type="NCBIfam" id="TIGR01710">
    <property type="entry name" value="typeII_sec_gspG"/>
    <property type="match status" value="1"/>
</dbReference>
<evidence type="ECO:0000256" key="6">
    <source>
        <dbReference type="ARBA" id="ARBA00022519"/>
    </source>
</evidence>
<dbReference type="Proteomes" id="UP000013940">
    <property type="component" value="Chromosome"/>
</dbReference>
<sequence>MDIAPVTSPPRGLRGQRGFTLIEIMVVVVILGILAAMVVPKVLDRPDQARATAARQDIAGLMQALKLYRLDHGSYPNMNQGLKVLVERPANAKDSNWRSYLERLPNDPWGRPYHYLNPGANGEVDVFSLGADGQPDGDGVNADIGSWQL</sequence>
<evidence type="ECO:0000313" key="12">
    <source>
        <dbReference type="EMBL" id="AGL84581.1"/>
    </source>
</evidence>
<dbReference type="Pfam" id="PF07963">
    <property type="entry name" value="N_methyl"/>
    <property type="match status" value="1"/>
</dbReference>
<accession>A0A2C9ELS1</accession>
<keyword evidence="4" id="KW-1003">Cell membrane</keyword>
<dbReference type="PRINTS" id="PR00813">
    <property type="entry name" value="BCTERIALGSPG"/>
</dbReference>
<evidence type="ECO:0000256" key="10">
    <source>
        <dbReference type="SAM" id="Phobius"/>
    </source>
</evidence>
<dbReference type="EMBL" id="CP003190">
    <property type="protein sequence ID" value="AGL84581.1"/>
    <property type="molecule type" value="Genomic_DNA"/>
</dbReference>
<dbReference type="KEGG" id="pprc:PFLCHA0_c28100"/>
<evidence type="ECO:0000259" key="11">
    <source>
        <dbReference type="Pfam" id="PF08334"/>
    </source>
</evidence>
<keyword evidence="9 10" id="KW-0472">Membrane</keyword>
<dbReference type="HOGENOM" id="CLU_091705_2_1_6"/>
<organism evidence="12 13">
    <name type="scientific">Pseudomonas protegens (strain DSM 19095 / LMG 27888 / CFBP 6595 / CHA0)</name>
    <dbReference type="NCBI Taxonomy" id="1124983"/>
    <lineage>
        <taxon>Bacteria</taxon>
        <taxon>Pseudomonadati</taxon>
        <taxon>Pseudomonadota</taxon>
        <taxon>Gammaproteobacteria</taxon>
        <taxon>Pseudomonadales</taxon>
        <taxon>Pseudomonadaceae</taxon>
        <taxon>Pseudomonas</taxon>
    </lineage>
</organism>
<dbReference type="GO" id="GO:0005886">
    <property type="term" value="C:plasma membrane"/>
    <property type="evidence" value="ECO:0007669"/>
    <property type="project" value="UniProtKB-SubCell"/>
</dbReference>
<evidence type="ECO:0000256" key="3">
    <source>
        <dbReference type="ARBA" id="ARBA00020042"/>
    </source>
</evidence>
<dbReference type="GO" id="GO:0015627">
    <property type="term" value="C:type II protein secretion system complex"/>
    <property type="evidence" value="ECO:0007669"/>
    <property type="project" value="InterPro"/>
</dbReference>
<dbReference type="InterPro" id="IPR012902">
    <property type="entry name" value="N_methyl_site"/>
</dbReference>
<protein>
    <recommendedName>
        <fullName evidence="3">Type II secretion system core protein G</fullName>
    </recommendedName>
</protein>
<comment type="similarity">
    <text evidence="2">Belongs to the GSP G family.</text>
</comment>
<dbReference type="Gene3D" id="3.30.700.10">
    <property type="entry name" value="Glycoprotein, Type 4 Pilin"/>
    <property type="match status" value="1"/>
</dbReference>
<dbReference type="InterPro" id="IPR010054">
    <property type="entry name" value="Type2_sec_GspG"/>
</dbReference>
<dbReference type="NCBIfam" id="TIGR02532">
    <property type="entry name" value="IV_pilin_GFxxxE"/>
    <property type="match status" value="1"/>
</dbReference>
<evidence type="ECO:0000256" key="7">
    <source>
        <dbReference type="ARBA" id="ARBA00022692"/>
    </source>
</evidence>
<dbReference type="Pfam" id="PF08334">
    <property type="entry name" value="T2SSG"/>
    <property type="match status" value="1"/>
</dbReference>
<dbReference type="PANTHER" id="PTHR30093">
    <property type="entry name" value="GENERAL SECRETION PATHWAY PROTEIN G"/>
    <property type="match status" value="1"/>
</dbReference>
<dbReference type="PANTHER" id="PTHR30093:SF44">
    <property type="entry name" value="TYPE II SECRETION SYSTEM CORE PROTEIN G"/>
    <property type="match status" value="1"/>
</dbReference>
<evidence type="ECO:0000313" key="13">
    <source>
        <dbReference type="Proteomes" id="UP000013940"/>
    </source>
</evidence>
<evidence type="ECO:0000256" key="1">
    <source>
        <dbReference type="ARBA" id="ARBA00004377"/>
    </source>
</evidence>
<feature type="domain" description="Type II secretion system protein GspG C-terminal" evidence="11">
    <location>
        <begin position="41"/>
        <end position="147"/>
    </location>
</feature>
<keyword evidence="7 10" id="KW-0812">Transmembrane</keyword>
<dbReference type="AlphaFoldDB" id="A0A2C9ELS1"/>
<dbReference type="InterPro" id="IPR000983">
    <property type="entry name" value="Bac_GSPG_pilin"/>
</dbReference>
<proteinExistence type="inferred from homology"/>
<keyword evidence="5" id="KW-0488">Methylation</keyword>
<dbReference type="SUPFAM" id="SSF54523">
    <property type="entry name" value="Pili subunits"/>
    <property type="match status" value="1"/>
</dbReference>
<feature type="transmembrane region" description="Helical" evidence="10">
    <location>
        <begin position="20"/>
        <end position="40"/>
    </location>
</feature>